<dbReference type="Proteomes" id="UP000294656">
    <property type="component" value="Unassembled WGS sequence"/>
</dbReference>
<evidence type="ECO:0000313" key="4">
    <source>
        <dbReference type="Proteomes" id="UP000294656"/>
    </source>
</evidence>
<evidence type="ECO:0000259" key="2">
    <source>
        <dbReference type="Pfam" id="PF03795"/>
    </source>
</evidence>
<protein>
    <recommendedName>
        <fullName evidence="2">YCII-related domain-containing protein</fullName>
    </recommendedName>
</protein>
<dbReference type="SUPFAM" id="SSF54909">
    <property type="entry name" value="Dimeric alpha+beta barrel"/>
    <property type="match status" value="1"/>
</dbReference>
<dbReference type="RefSeq" id="WP_133504243.1">
    <property type="nucleotide sequence ID" value="NZ_SNXC01000013.1"/>
</dbReference>
<dbReference type="Gene3D" id="3.30.70.1060">
    <property type="entry name" value="Dimeric alpha+beta barrel"/>
    <property type="match status" value="1"/>
</dbReference>
<reference evidence="3 4" key="1">
    <citation type="submission" date="2019-03" db="EMBL/GenBank/DDBJ databases">
        <title>Genomic Encyclopedia of Type Strains, Phase III (KMG-III): the genomes of soil and plant-associated and newly described type strains.</title>
        <authorList>
            <person name="Whitman W."/>
        </authorList>
    </citation>
    <scope>NUCLEOTIDE SEQUENCE [LARGE SCALE GENOMIC DNA]</scope>
    <source>
        <strain evidence="3 4">CECT 7378</strain>
    </source>
</reference>
<sequence length="117" mass="12943">MSNYMLIYLGGDPEWAAKTTPEEMAATMQDWTKWIEALAAKDQLVSGGDPLNYGGKRVNEEGVVTDIAASEFKELVSGYSIVKAKNYDEAVDITKTCPIFSHPGCTVEIREIMEVDF</sequence>
<dbReference type="PANTHER" id="PTHR35174:SF1">
    <property type="entry name" value="BLL0086 PROTEIN"/>
    <property type="match status" value="1"/>
</dbReference>
<comment type="caution">
    <text evidence="3">The sequence shown here is derived from an EMBL/GenBank/DDBJ whole genome shotgun (WGS) entry which is preliminary data.</text>
</comment>
<dbReference type="AlphaFoldDB" id="A0A4R6M791"/>
<dbReference type="EMBL" id="SNXC01000013">
    <property type="protein sequence ID" value="TDO96735.1"/>
    <property type="molecule type" value="Genomic_DNA"/>
</dbReference>
<dbReference type="OrthoDB" id="5117987at2"/>
<keyword evidence="4" id="KW-1185">Reference proteome</keyword>
<dbReference type="PANTHER" id="PTHR35174">
    <property type="entry name" value="BLL7171 PROTEIN-RELATED"/>
    <property type="match status" value="1"/>
</dbReference>
<organism evidence="3 4">
    <name type="scientific">Marinomonas balearica</name>
    <dbReference type="NCBI Taxonomy" id="491947"/>
    <lineage>
        <taxon>Bacteria</taxon>
        <taxon>Pseudomonadati</taxon>
        <taxon>Pseudomonadota</taxon>
        <taxon>Gammaproteobacteria</taxon>
        <taxon>Oceanospirillales</taxon>
        <taxon>Oceanospirillaceae</taxon>
        <taxon>Marinomonas</taxon>
    </lineage>
</organism>
<accession>A0A4R6M791</accession>
<proteinExistence type="inferred from homology"/>
<dbReference type="Pfam" id="PF03795">
    <property type="entry name" value="YCII"/>
    <property type="match status" value="1"/>
</dbReference>
<gene>
    <name evidence="3" type="ORF">DFP79_2503</name>
</gene>
<evidence type="ECO:0000313" key="3">
    <source>
        <dbReference type="EMBL" id="TDO96735.1"/>
    </source>
</evidence>
<dbReference type="InterPro" id="IPR011008">
    <property type="entry name" value="Dimeric_a/b-barrel"/>
</dbReference>
<evidence type="ECO:0000256" key="1">
    <source>
        <dbReference type="ARBA" id="ARBA00007689"/>
    </source>
</evidence>
<feature type="domain" description="YCII-related" evidence="2">
    <location>
        <begin position="19"/>
        <end position="114"/>
    </location>
</feature>
<comment type="similarity">
    <text evidence="1">Belongs to the YciI family.</text>
</comment>
<dbReference type="InterPro" id="IPR005545">
    <property type="entry name" value="YCII"/>
</dbReference>
<name>A0A4R6M791_9GAMM</name>